<keyword evidence="5 7" id="KW-1133">Transmembrane helix</keyword>
<evidence type="ECO:0000259" key="9">
    <source>
        <dbReference type="Pfam" id="PF21082"/>
    </source>
</evidence>
<feature type="transmembrane region" description="Helical" evidence="7">
    <location>
        <begin position="212"/>
        <end position="231"/>
    </location>
</feature>
<dbReference type="InterPro" id="IPR006685">
    <property type="entry name" value="MscS_channel_2nd"/>
</dbReference>
<comment type="similarity">
    <text evidence="2">Belongs to the MscS (TC 1.A.23) family.</text>
</comment>
<dbReference type="SUPFAM" id="SSF82689">
    <property type="entry name" value="Mechanosensitive channel protein MscS (YggB), C-terminal domain"/>
    <property type="match status" value="1"/>
</dbReference>
<dbReference type="Gene3D" id="1.10.287.1260">
    <property type="match status" value="1"/>
</dbReference>
<dbReference type="InterPro" id="IPR052702">
    <property type="entry name" value="MscS-like_channel"/>
</dbReference>
<accession>A0A3A3G1N1</accession>
<dbReference type="EMBL" id="QYUQ01000002">
    <property type="protein sequence ID" value="RJG01821.1"/>
    <property type="molecule type" value="Genomic_DNA"/>
</dbReference>
<feature type="domain" description="Mechanosensitive ion channel MscS C-terminal" evidence="9">
    <location>
        <begin position="334"/>
        <end position="415"/>
    </location>
</feature>
<proteinExistence type="inferred from homology"/>
<comment type="subcellular location">
    <subcellularLocation>
        <location evidence="1">Cell membrane</location>
        <topology evidence="1">Multi-pass membrane protein</topology>
    </subcellularLocation>
</comment>
<evidence type="ECO:0000256" key="5">
    <source>
        <dbReference type="ARBA" id="ARBA00022989"/>
    </source>
</evidence>
<name>A0A3A3G1N1_9BURK</name>
<evidence type="ECO:0000256" key="1">
    <source>
        <dbReference type="ARBA" id="ARBA00004651"/>
    </source>
</evidence>
<dbReference type="SUPFAM" id="SSF50182">
    <property type="entry name" value="Sm-like ribonucleoproteins"/>
    <property type="match status" value="1"/>
</dbReference>
<evidence type="ECO:0000313" key="10">
    <source>
        <dbReference type="EMBL" id="RJG01821.1"/>
    </source>
</evidence>
<dbReference type="OrthoDB" id="9809206at2"/>
<dbReference type="SUPFAM" id="SSF82861">
    <property type="entry name" value="Mechanosensitive channel protein MscS (YggB), transmembrane region"/>
    <property type="match status" value="1"/>
</dbReference>
<feature type="transmembrane region" description="Helical" evidence="7">
    <location>
        <begin position="61"/>
        <end position="80"/>
    </location>
</feature>
<dbReference type="Gene3D" id="3.30.70.100">
    <property type="match status" value="1"/>
</dbReference>
<evidence type="ECO:0000256" key="3">
    <source>
        <dbReference type="ARBA" id="ARBA00022475"/>
    </source>
</evidence>
<gene>
    <name evidence="10" type="ORF">D3878_09705</name>
</gene>
<dbReference type="InterPro" id="IPR011014">
    <property type="entry name" value="MscS_channel_TM-2"/>
</dbReference>
<dbReference type="GO" id="GO:0005886">
    <property type="term" value="C:plasma membrane"/>
    <property type="evidence" value="ECO:0007669"/>
    <property type="project" value="UniProtKB-SubCell"/>
</dbReference>
<feature type="domain" description="Mechanosensitive ion channel MscS" evidence="8">
    <location>
        <begin position="258"/>
        <end position="321"/>
    </location>
</feature>
<dbReference type="Pfam" id="PF00924">
    <property type="entry name" value="MS_channel_2nd"/>
    <property type="match status" value="1"/>
</dbReference>
<organism evidence="10 11">
    <name type="scientific">Noviherbaspirillum sedimenti</name>
    <dbReference type="NCBI Taxonomy" id="2320865"/>
    <lineage>
        <taxon>Bacteria</taxon>
        <taxon>Pseudomonadati</taxon>
        <taxon>Pseudomonadota</taxon>
        <taxon>Betaproteobacteria</taxon>
        <taxon>Burkholderiales</taxon>
        <taxon>Oxalobacteraceae</taxon>
        <taxon>Noviherbaspirillum</taxon>
    </lineage>
</organism>
<dbReference type="AlphaFoldDB" id="A0A3A3G1N1"/>
<evidence type="ECO:0000256" key="7">
    <source>
        <dbReference type="SAM" id="Phobius"/>
    </source>
</evidence>
<evidence type="ECO:0000259" key="8">
    <source>
        <dbReference type="Pfam" id="PF00924"/>
    </source>
</evidence>
<dbReference type="Gene3D" id="2.30.30.60">
    <property type="match status" value="1"/>
</dbReference>
<feature type="transmembrane region" description="Helical" evidence="7">
    <location>
        <begin position="134"/>
        <end position="157"/>
    </location>
</feature>
<evidence type="ECO:0000313" key="11">
    <source>
        <dbReference type="Proteomes" id="UP000266327"/>
    </source>
</evidence>
<dbReference type="PANTHER" id="PTHR30347:SF1">
    <property type="entry name" value="MECHANOSENSITIVE CHANNEL MSCK"/>
    <property type="match status" value="1"/>
</dbReference>
<keyword evidence="4 7" id="KW-0812">Transmembrane</keyword>
<dbReference type="InterPro" id="IPR011066">
    <property type="entry name" value="MscS_channel_C_sf"/>
</dbReference>
<reference evidence="11" key="1">
    <citation type="submission" date="2018-09" db="EMBL/GenBank/DDBJ databases">
        <authorList>
            <person name="Zhu H."/>
        </authorList>
    </citation>
    <scope>NUCLEOTIDE SEQUENCE [LARGE SCALE GENOMIC DNA]</scope>
    <source>
        <strain evidence="11">K1S02-23</strain>
    </source>
</reference>
<feature type="transmembrane region" description="Helical" evidence="7">
    <location>
        <begin position="22"/>
        <end position="40"/>
    </location>
</feature>
<dbReference type="InterPro" id="IPR023408">
    <property type="entry name" value="MscS_beta-dom_sf"/>
</dbReference>
<dbReference type="GO" id="GO:0008381">
    <property type="term" value="F:mechanosensitive monoatomic ion channel activity"/>
    <property type="evidence" value="ECO:0007669"/>
    <property type="project" value="UniProtKB-ARBA"/>
</dbReference>
<dbReference type="PANTHER" id="PTHR30347">
    <property type="entry name" value="POTASSIUM CHANNEL RELATED"/>
    <property type="match status" value="1"/>
</dbReference>
<dbReference type="RefSeq" id="WP_119785283.1">
    <property type="nucleotide sequence ID" value="NZ_QYUQ01000002.1"/>
</dbReference>
<dbReference type="InterPro" id="IPR049278">
    <property type="entry name" value="MS_channel_C"/>
</dbReference>
<keyword evidence="3" id="KW-1003">Cell membrane</keyword>
<feature type="transmembrane region" description="Helical" evidence="7">
    <location>
        <begin position="169"/>
        <end position="191"/>
    </location>
</feature>
<evidence type="ECO:0000256" key="4">
    <source>
        <dbReference type="ARBA" id="ARBA00022692"/>
    </source>
</evidence>
<keyword evidence="6 7" id="KW-0472">Membrane</keyword>
<dbReference type="Proteomes" id="UP000266327">
    <property type="component" value="Unassembled WGS sequence"/>
</dbReference>
<evidence type="ECO:0000256" key="6">
    <source>
        <dbReference type="ARBA" id="ARBA00023136"/>
    </source>
</evidence>
<dbReference type="InterPro" id="IPR010920">
    <property type="entry name" value="LSM_dom_sf"/>
</dbReference>
<evidence type="ECO:0000256" key="2">
    <source>
        <dbReference type="ARBA" id="ARBA00008017"/>
    </source>
</evidence>
<protein>
    <submittedName>
        <fullName evidence="10">Mechanosensitive ion channel protein</fullName>
    </submittedName>
</protein>
<comment type="caution">
    <text evidence="10">The sequence shown here is derived from an EMBL/GenBank/DDBJ whole genome shotgun (WGS) entry which is preliminary data.</text>
</comment>
<keyword evidence="11" id="KW-1185">Reference proteome</keyword>
<sequence>MKSTLLSPLWQDVWNDLQHPDVFWQIVTIGLCIAVSWGLARLLRPRLSAQDREQRLRRLGVEGIGPALWPLLALLLIWLARWLLGQWQPVNLLRLATALIGSFALIRLAFYILRRAFVRGGRISATQLLFERGFSTLVWAGVALHITGLLPELIGFLGQTSLPIGKSQVSLLAILQAAVFVVITLVVALWIGATLEARLLHIEGMHPSLRVVMVRLGKSVLIVVAVLFSLSLVGIDLTVLSVFGGALGVGLGLGLQKIVSNYVSGFIILLERSLAIGDVVTVDKYTGAIREINTRYTTLRGGDGVEAIIPNEMLLSNAVQNQYLSDRSIRQATKVTVGYESDIDHVLKLLLDTTAGVPRVSQDPAPTVFLLNLGADGLDLEIGFWIADPENGKANVLSDVNVAILRALSANNINIPYPQREVRLINKIET</sequence>
<dbReference type="Pfam" id="PF21082">
    <property type="entry name" value="MS_channel_3rd"/>
    <property type="match status" value="1"/>
</dbReference>
<feature type="transmembrane region" description="Helical" evidence="7">
    <location>
        <begin position="92"/>
        <end position="113"/>
    </location>
</feature>